<evidence type="ECO:0000313" key="4">
    <source>
        <dbReference type="Proteomes" id="UP001147733"/>
    </source>
</evidence>
<name>A0A9W9NV50_PENCI</name>
<feature type="compositionally biased region" description="Gly residues" evidence="1">
    <location>
        <begin position="320"/>
        <end position="342"/>
    </location>
</feature>
<proteinExistence type="predicted"/>
<reference evidence="3" key="1">
    <citation type="submission" date="2022-11" db="EMBL/GenBank/DDBJ databases">
        <authorList>
            <person name="Petersen C."/>
        </authorList>
    </citation>
    <scope>NUCLEOTIDE SEQUENCE</scope>
    <source>
        <strain evidence="3">IBT 23319</strain>
    </source>
</reference>
<sequence>MVSSEDILIVKVVASVVGVCATFFALIRTLRSRARRKDAEASRGKVASKSNKSSSKRVPNGEIRKRYKEALEKIVTARLKKESTTTSEEPVLLSHYISQGQFRHWVLHVHNHKYELRQRAVDQSNPEPYYAAISESGFNFQQYQRSITLHYSPEVGNYFYSLIGWTKYSKEKVDHKCHRVFKNFGKYSLLSNNCHDFLQSLASDIVTTKAPDWSWLCHSTVGGYHYIKKPTLGYNVISSATWSKQLDRTKHYLSTEERQKIEDFIIVLEGHVETHLSQSVRNLALSNMINSNNDAVFFSNGTMQFDSGGHDGRGHDAGGGHDGGGGHSGGGHDGGGGGGGGC</sequence>
<gene>
    <name evidence="3" type="ORF">N7469_006636</name>
</gene>
<feature type="region of interest" description="Disordered" evidence="1">
    <location>
        <begin position="37"/>
        <end position="62"/>
    </location>
</feature>
<evidence type="ECO:0000256" key="2">
    <source>
        <dbReference type="SAM" id="Phobius"/>
    </source>
</evidence>
<feature type="transmembrane region" description="Helical" evidence="2">
    <location>
        <begin position="6"/>
        <end position="27"/>
    </location>
</feature>
<accession>A0A9W9NV50</accession>
<feature type="region of interest" description="Disordered" evidence="1">
    <location>
        <begin position="307"/>
        <end position="342"/>
    </location>
</feature>
<dbReference type="OrthoDB" id="3625606at2759"/>
<evidence type="ECO:0000313" key="3">
    <source>
        <dbReference type="EMBL" id="KAJ5226630.1"/>
    </source>
</evidence>
<protein>
    <recommendedName>
        <fullName evidence="5">PPPDE domain-containing protein</fullName>
    </recommendedName>
</protein>
<reference evidence="3" key="2">
    <citation type="journal article" date="2023" name="IMA Fungus">
        <title>Comparative genomic study of the Penicillium genus elucidates a diverse pangenome and 15 lateral gene transfer events.</title>
        <authorList>
            <person name="Petersen C."/>
            <person name="Sorensen T."/>
            <person name="Nielsen M.R."/>
            <person name="Sondergaard T.E."/>
            <person name="Sorensen J.L."/>
            <person name="Fitzpatrick D.A."/>
            <person name="Frisvad J.C."/>
            <person name="Nielsen K.L."/>
        </authorList>
    </citation>
    <scope>NUCLEOTIDE SEQUENCE</scope>
    <source>
        <strain evidence="3">IBT 23319</strain>
    </source>
</reference>
<comment type="caution">
    <text evidence="3">The sequence shown here is derived from an EMBL/GenBank/DDBJ whole genome shotgun (WGS) entry which is preliminary data.</text>
</comment>
<dbReference type="GeneID" id="81384721"/>
<dbReference type="InterPro" id="IPR042266">
    <property type="entry name" value="PPPDE_sf"/>
</dbReference>
<dbReference type="Proteomes" id="UP001147733">
    <property type="component" value="Unassembled WGS sequence"/>
</dbReference>
<dbReference type="RefSeq" id="XP_056498995.1">
    <property type="nucleotide sequence ID" value="XM_056645554.1"/>
</dbReference>
<keyword evidence="2" id="KW-0472">Membrane</keyword>
<evidence type="ECO:0000256" key="1">
    <source>
        <dbReference type="SAM" id="MobiDB-lite"/>
    </source>
</evidence>
<organism evidence="3 4">
    <name type="scientific">Penicillium citrinum</name>
    <dbReference type="NCBI Taxonomy" id="5077"/>
    <lineage>
        <taxon>Eukaryota</taxon>
        <taxon>Fungi</taxon>
        <taxon>Dikarya</taxon>
        <taxon>Ascomycota</taxon>
        <taxon>Pezizomycotina</taxon>
        <taxon>Eurotiomycetes</taxon>
        <taxon>Eurotiomycetidae</taxon>
        <taxon>Eurotiales</taxon>
        <taxon>Aspergillaceae</taxon>
        <taxon>Penicillium</taxon>
    </lineage>
</organism>
<dbReference type="Gene3D" id="3.90.1720.30">
    <property type="entry name" value="PPPDE domains"/>
    <property type="match status" value="1"/>
</dbReference>
<dbReference type="EMBL" id="JAPQKT010000006">
    <property type="protein sequence ID" value="KAJ5226630.1"/>
    <property type="molecule type" value="Genomic_DNA"/>
</dbReference>
<keyword evidence="4" id="KW-1185">Reference proteome</keyword>
<keyword evidence="2" id="KW-1133">Transmembrane helix</keyword>
<feature type="compositionally biased region" description="Basic and acidic residues" evidence="1">
    <location>
        <begin position="308"/>
        <end position="319"/>
    </location>
</feature>
<evidence type="ECO:0008006" key="5">
    <source>
        <dbReference type="Google" id="ProtNLM"/>
    </source>
</evidence>
<dbReference type="AlphaFoldDB" id="A0A9W9NV50"/>
<keyword evidence="2" id="KW-0812">Transmembrane</keyword>